<gene>
    <name evidence="10" type="ORF">ACH5RR_000475</name>
</gene>
<feature type="compositionally biased region" description="Basic and acidic residues" evidence="7">
    <location>
        <begin position="51"/>
        <end position="83"/>
    </location>
</feature>
<feature type="compositionally biased region" description="Basic residues" evidence="7">
    <location>
        <begin position="90"/>
        <end position="100"/>
    </location>
</feature>
<feature type="region of interest" description="Disordered" evidence="7">
    <location>
        <begin position="569"/>
        <end position="627"/>
    </location>
</feature>
<keyword evidence="3" id="KW-0378">Hydrolase</keyword>
<dbReference type="SMART" id="SM00490">
    <property type="entry name" value="HELICc"/>
    <property type="match status" value="1"/>
</dbReference>
<dbReference type="SUPFAM" id="SSF52540">
    <property type="entry name" value="P-loop containing nucleoside triphosphate hydrolases"/>
    <property type="match status" value="2"/>
</dbReference>
<dbReference type="InterPro" id="IPR044567">
    <property type="entry name" value="CLSY/DRD1"/>
</dbReference>
<protein>
    <submittedName>
        <fullName evidence="10">Uncharacterized protein</fullName>
    </submittedName>
</protein>
<feature type="compositionally biased region" description="Basic residues" evidence="7">
    <location>
        <begin position="20"/>
        <end position="30"/>
    </location>
</feature>
<sequence length="1654" mass="189122">MSQRYFAVDFMTPSIAERLKSRKLWQHRLRRNDPSTSKNAEESFENGCDSSEERTSMKKETAKERRSGSEEDEEKRLWMERPRKSMSPGVKKKIIKKSRRSNKELSMKDVRKEKRSSDKKMHFGLNDNRNLKICERAFNSVSDDYHDHEAYEVPDQTTNICNQWKQVAHGIELLVETAVNKETAKKRRPGDKKTSLEMRKKEDRVQMKRPRKSMNAGVNKKITKISRRSNNNVRMNDVTKEKSRSDEKIHFGHSGNSKLRIGERSFNGVSNENQDREEYEVQVLDQNTNSCNPRKQVSDGIKMQVNTKAGVWMNCESKSRSKENNFFFSTKESEEKGTDNSIFSDSDQNDDGKLELGKRNAFGLSPTSESKSRSNRYKSAISPKESYEQVANGIEMLVKRTTCISIEESKGHGSKDMFNDSDQSDDDIMELTETKACGLRISESNLRSNQVKHASNPEESYEPGIGFQDQLELNRVKKVDEFQSKNSHCSYSGGQRAKTVKDENGGNNGSSDSLERNNSDSSTRFGKIVNKNIKVTQEEGVSYFSREARLNAENEIDSEMASWNRLKTGEVEKASDETSSDCSQESLSSSSTENDDSDDEDFNIETYNSSASERSLSSFADEDDEKDGISKEVIEENSDAQVDEETNTDKNILARASLGKKRRRNVFTSHGISDGGNKNEVLGINEENEQQTEHLCPRKRANRKVEGLPKSTETKPMQPEEESAWEKVNKPYSKEISRAGMKKWKTTCRTEAEKICMENHIDCKTRGSVVDIMNDEEKVAASQEKAKIATGMKDADVESDMRSSREDAITEKINHLGLKKQKTHRCTEDSTCENSSGLHDQTSSVLNCHETNKPMANCMKEEIEKLAKKERFRVPKHSDFCKVLLNSILGRGDVIDEDTCEEAKKPSSNAFKLPLKFRFEDDEPKPVEKSEYEIMVDGLFFQMDSLMYGDTSTFESPEVDNKTQNASKANENKIHGCCNGKHDLIMHDEIGEICRNCRHVQREYKDIMEWPEFPKSSRRGMSTSRFVDNEQISVFDGLDFTPEVDNFGYSFSATNGTVWDVIPGVWETMYQHQQQGFEFLWKNLEGTIDLAEMKKKSDSSEVGGCIISHAPGTGKTRLTIVFIQTYLKLFPSCRPVIIAPASMLLTWEEEFRKWQVDFPFHNLNNSEFSGKENKKLLEIVLARKCPDRDIIRLIKMYSWSQGNSILGISYRLYGDLVGEKYAKENGSKKKQKWPINEQSENLGKVLLELPGLVVFDEGHTPRSQKTRIWNTLVKLQTERRIILSGTPFQNNFRELFNTLRLVRPKMAGILAKERTLSDMIKSTDRYSAKKENSFVQKEVEKGVEKLKEVIAPFVHVHEGSILQKKLPGLRDCVVILNPPPHQKSMIEKIEFEAAQKTFEYDYKVALLSVHPSLLEQCSLADNERSSVDQHLFEKMRMDPQEGAKTKFIMELVQISKNRNEKVLVFSQFIQPLRLIKEQLNALFGYAEGKEVFLMQGELEQKNRQIMINRFNDPNSDAFIFLASTKCCSEGISLVGASRIVLLDVVWNPSVERQAICRAYRLGQKKVVHTYHLMTAGTTESDKYYRQAEKDRLSELVFSSNTKENEKRKHPASAFDDTILEEMLGNAHLKDMFQKVIYQPKEANLMESFGFASPV</sequence>
<comment type="caution">
    <text evidence="10">The sequence shown here is derived from an EMBL/GenBank/DDBJ whole genome shotgun (WGS) entry which is preliminary data.</text>
</comment>
<evidence type="ECO:0000256" key="4">
    <source>
        <dbReference type="ARBA" id="ARBA00022806"/>
    </source>
</evidence>
<dbReference type="Gene3D" id="3.40.50.300">
    <property type="entry name" value="P-loop containing nucleotide triphosphate hydrolases"/>
    <property type="match status" value="1"/>
</dbReference>
<evidence type="ECO:0000259" key="8">
    <source>
        <dbReference type="PROSITE" id="PS51192"/>
    </source>
</evidence>
<dbReference type="InterPro" id="IPR000330">
    <property type="entry name" value="SNF2_N"/>
</dbReference>
<feature type="compositionally biased region" description="Acidic residues" evidence="7">
    <location>
        <begin position="593"/>
        <end position="603"/>
    </location>
</feature>
<feature type="compositionally biased region" description="Basic and acidic residues" evidence="7">
    <location>
        <begin position="191"/>
        <end position="206"/>
    </location>
</feature>
<dbReference type="PANTHER" id="PTHR45821:SF25">
    <property type="entry name" value="HELICASE ATP-BINDING DOMAIN-CONTAINING PROTEIN"/>
    <property type="match status" value="1"/>
</dbReference>
<feature type="region of interest" description="Disordered" evidence="7">
    <location>
        <begin position="447"/>
        <end position="467"/>
    </location>
</feature>
<dbReference type="InterPro" id="IPR038718">
    <property type="entry name" value="SNF2-like_sf"/>
</dbReference>
<dbReference type="PROSITE" id="PS51194">
    <property type="entry name" value="HELICASE_CTER"/>
    <property type="match status" value="1"/>
</dbReference>
<dbReference type="PANTHER" id="PTHR45821">
    <property type="entry name" value="SNF2 DOMAIN-CONTAINING PROTEIN CLASSY 2-RELATED"/>
    <property type="match status" value="1"/>
</dbReference>
<evidence type="ECO:0000313" key="10">
    <source>
        <dbReference type="EMBL" id="KAL3537109.1"/>
    </source>
</evidence>
<feature type="region of interest" description="Disordered" evidence="7">
    <location>
        <begin position="689"/>
        <end position="726"/>
    </location>
</feature>
<evidence type="ECO:0000256" key="1">
    <source>
        <dbReference type="ARBA" id="ARBA00004123"/>
    </source>
</evidence>
<accession>A0ABD3B1S6</accession>
<evidence type="ECO:0000256" key="7">
    <source>
        <dbReference type="SAM" id="MobiDB-lite"/>
    </source>
</evidence>
<feature type="region of interest" description="Disordered" evidence="7">
    <location>
        <begin position="485"/>
        <end position="524"/>
    </location>
</feature>
<keyword evidence="11" id="KW-1185">Reference proteome</keyword>
<dbReference type="InterPro" id="IPR001650">
    <property type="entry name" value="Helicase_C-like"/>
</dbReference>
<dbReference type="GO" id="GO:0004386">
    <property type="term" value="F:helicase activity"/>
    <property type="evidence" value="ECO:0007669"/>
    <property type="project" value="UniProtKB-KW"/>
</dbReference>
<dbReference type="InterPro" id="IPR049730">
    <property type="entry name" value="SNF2/RAD54-like_C"/>
</dbReference>
<keyword evidence="2" id="KW-0547">Nucleotide-binding</keyword>
<dbReference type="InterPro" id="IPR027417">
    <property type="entry name" value="P-loop_NTPase"/>
</dbReference>
<dbReference type="GO" id="GO:0005524">
    <property type="term" value="F:ATP binding"/>
    <property type="evidence" value="ECO:0007669"/>
    <property type="project" value="UniProtKB-KW"/>
</dbReference>
<dbReference type="PROSITE" id="PS51192">
    <property type="entry name" value="HELICASE_ATP_BIND_1"/>
    <property type="match status" value="1"/>
</dbReference>
<evidence type="ECO:0000256" key="6">
    <source>
        <dbReference type="ARBA" id="ARBA00023242"/>
    </source>
</evidence>
<proteinExistence type="predicted"/>
<name>A0ABD3B1S6_9GENT</name>
<dbReference type="GO" id="GO:0016787">
    <property type="term" value="F:hydrolase activity"/>
    <property type="evidence" value="ECO:0007669"/>
    <property type="project" value="UniProtKB-KW"/>
</dbReference>
<dbReference type="Gene3D" id="3.40.50.10810">
    <property type="entry name" value="Tandem AAA-ATPase domain"/>
    <property type="match status" value="1"/>
</dbReference>
<feature type="domain" description="Helicase C-terminal" evidence="9">
    <location>
        <begin position="1446"/>
        <end position="1609"/>
    </location>
</feature>
<keyword evidence="4" id="KW-0347">Helicase</keyword>
<feature type="region of interest" description="Disordered" evidence="7">
    <location>
        <begin position="326"/>
        <end position="384"/>
    </location>
</feature>
<dbReference type="Pfam" id="PF00271">
    <property type="entry name" value="Helicase_C"/>
    <property type="match status" value="1"/>
</dbReference>
<organism evidence="10 11">
    <name type="scientific">Cinchona calisaya</name>
    <dbReference type="NCBI Taxonomy" id="153742"/>
    <lineage>
        <taxon>Eukaryota</taxon>
        <taxon>Viridiplantae</taxon>
        <taxon>Streptophyta</taxon>
        <taxon>Embryophyta</taxon>
        <taxon>Tracheophyta</taxon>
        <taxon>Spermatophyta</taxon>
        <taxon>Magnoliopsida</taxon>
        <taxon>eudicotyledons</taxon>
        <taxon>Gunneridae</taxon>
        <taxon>Pentapetalae</taxon>
        <taxon>asterids</taxon>
        <taxon>lamiids</taxon>
        <taxon>Gentianales</taxon>
        <taxon>Rubiaceae</taxon>
        <taxon>Cinchonoideae</taxon>
        <taxon>Cinchoneae</taxon>
        <taxon>Cinchona</taxon>
    </lineage>
</organism>
<dbReference type="EMBL" id="JBJUIK010000001">
    <property type="protein sequence ID" value="KAL3537109.1"/>
    <property type="molecule type" value="Genomic_DNA"/>
</dbReference>
<dbReference type="Proteomes" id="UP001630127">
    <property type="component" value="Unassembled WGS sequence"/>
</dbReference>
<feature type="region of interest" description="Disordered" evidence="7">
    <location>
        <begin position="238"/>
        <end position="260"/>
    </location>
</feature>
<evidence type="ECO:0000256" key="3">
    <source>
        <dbReference type="ARBA" id="ARBA00022801"/>
    </source>
</evidence>
<evidence type="ECO:0000256" key="5">
    <source>
        <dbReference type="ARBA" id="ARBA00022840"/>
    </source>
</evidence>
<evidence type="ECO:0000313" key="11">
    <source>
        <dbReference type="Proteomes" id="UP001630127"/>
    </source>
</evidence>
<dbReference type="Pfam" id="PF00176">
    <property type="entry name" value="SNF2-rel_dom"/>
    <property type="match status" value="1"/>
</dbReference>
<dbReference type="InterPro" id="IPR014001">
    <property type="entry name" value="Helicase_ATP-bd"/>
</dbReference>
<feature type="compositionally biased region" description="Low complexity" evidence="7">
    <location>
        <begin position="609"/>
        <end position="618"/>
    </location>
</feature>
<keyword evidence="6" id="KW-0539">Nucleus</keyword>
<comment type="subcellular location">
    <subcellularLocation>
        <location evidence="1">Nucleus</location>
    </subcellularLocation>
</comment>
<dbReference type="SMART" id="SM00487">
    <property type="entry name" value="DEXDc"/>
    <property type="match status" value="1"/>
</dbReference>
<dbReference type="CDD" id="cd18793">
    <property type="entry name" value="SF2_C_SNF"/>
    <property type="match status" value="1"/>
</dbReference>
<evidence type="ECO:0000256" key="2">
    <source>
        <dbReference type="ARBA" id="ARBA00022741"/>
    </source>
</evidence>
<evidence type="ECO:0000259" key="9">
    <source>
        <dbReference type="PROSITE" id="PS51194"/>
    </source>
</evidence>
<feature type="compositionally biased region" description="Low complexity" evidence="7">
    <location>
        <begin position="580"/>
        <end position="592"/>
    </location>
</feature>
<feature type="compositionally biased region" description="Basic and acidic residues" evidence="7">
    <location>
        <begin position="101"/>
        <end position="121"/>
    </location>
</feature>
<dbReference type="GO" id="GO:0005634">
    <property type="term" value="C:nucleus"/>
    <property type="evidence" value="ECO:0007669"/>
    <property type="project" value="UniProtKB-SubCell"/>
</dbReference>
<keyword evidence="5" id="KW-0067">ATP-binding</keyword>
<reference evidence="10 11" key="1">
    <citation type="submission" date="2024-11" db="EMBL/GenBank/DDBJ databases">
        <title>A near-complete genome assembly of Cinchona calisaya.</title>
        <authorList>
            <person name="Lian D.C."/>
            <person name="Zhao X.W."/>
            <person name="Wei L."/>
        </authorList>
    </citation>
    <scope>NUCLEOTIDE SEQUENCE [LARGE SCALE GENOMIC DNA]</scope>
    <source>
        <tissue evidence="10">Nenye</tissue>
    </source>
</reference>
<feature type="region of interest" description="Disordered" evidence="7">
    <location>
        <begin position="20"/>
        <end position="124"/>
    </location>
</feature>
<feature type="domain" description="Helicase ATP-binding" evidence="8">
    <location>
        <begin position="1096"/>
        <end position="1305"/>
    </location>
</feature>
<feature type="compositionally biased region" description="Basic and acidic residues" evidence="7">
    <location>
        <begin position="238"/>
        <end position="250"/>
    </location>
</feature>
<feature type="region of interest" description="Disordered" evidence="7">
    <location>
        <begin position="183"/>
        <end position="216"/>
    </location>
</feature>